<dbReference type="EMBL" id="JAAMOX010000001">
    <property type="protein sequence ID" value="NIH52560.1"/>
    <property type="molecule type" value="Genomic_DNA"/>
</dbReference>
<dbReference type="AlphaFoldDB" id="A0A7X5QYX2"/>
<dbReference type="Proteomes" id="UP000541033">
    <property type="component" value="Unassembled WGS sequence"/>
</dbReference>
<comment type="caution">
    <text evidence="1">The sequence shown here is derived from an EMBL/GenBank/DDBJ whole genome shotgun (WGS) entry which is preliminary data.</text>
</comment>
<reference evidence="1 2" key="1">
    <citation type="submission" date="2020-02" db="EMBL/GenBank/DDBJ databases">
        <title>Sequencing the genomes of 1000 actinobacteria strains.</title>
        <authorList>
            <person name="Klenk H.-P."/>
        </authorList>
    </citation>
    <scope>NUCLEOTIDE SEQUENCE [LARGE SCALE GENOMIC DNA]</scope>
    <source>
        <strain evidence="1 2">DSM 27960</strain>
    </source>
</reference>
<gene>
    <name evidence="1" type="ORF">FHX76_000428</name>
</gene>
<keyword evidence="2" id="KW-1185">Reference proteome</keyword>
<evidence type="ECO:0000313" key="2">
    <source>
        <dbReference type="Proteomes" id="UP000541033"/>
    </source>
</evidence>
<proteinExistence type="predicted"/>
<name>A0A7X5QYX2_9MICO</name>
<organism evidence="1 2">
    <name type="scientific">Lysinibacter cavernae</name>
    <dbReference type="NCBI Taxonomy" id="1640652"/>
    <lineage>
        <taxon>Bacteria</taxon>
        <taxon>Bacillati</taxon>
        <taxon>Actinomycetota</taxon>
        <taxon>Actinomycetes</taxon>
        <taxon>Micrococcales</taxon>
        <taxon>Microbacteriaceae</taxon>
        <taxon>Lysinibacter</taxon>
    </lineage>
</organism>
<evidence type="ECO:0000313" key="1">
    <source>
        <dbReference type="EMBL" id="NIH52560.1"/>
    </source>
</evidence>
<protein>
    <submittedName>
        <fullName evidence="1">Uncharacterized protein</fullName>
    </submittedName>
</protein>
<sequence length="30" mass="3082">MTFDKIPAVTVTKAAAPMSHPRADGGKVSP</sequence>
<accession>A0A7X5QYX2</accession>